<evidence type="ECO:0000313" key="6">
    <source>
        <dbReference type="EMBL" id="PVA07503.1"/>
    </source>
</evidence>
<dbReference type="InterPro" id="IPR009056">
    <property type="entry name" value="Cyt_c-like_dom"/>
</dbReference>
<evidence type="ECO:0000256" key="1">
    <source>
        <dbReference type="ARBA" id="ARBA00022617"/>
    </source>
</evidence>
<dbReference type="PROSITE" id="PS51007">
    <property type="entry name" value="CYTC"/>
    <property type="match status" value="1"/>
</dbReference>
<dbReference type="InterPro" id="IPR036909">
    <property type="entry name" value="Cyt_c-like_dom_sf"/>
</dbReference>
<dbReference type="OrthoDB" id="5514238at2"/>
<comment type="caution">
    <text evidence="6">The sequence shown here is derived from an EMBL/GenBank/DDBJ whole genome shotgun (WGS) entry which is preliminary data.</text>
</comment>
<dbReference type="GO" id="GO:0046872">
    <property type="term" value="F:metal ion binding"/>
    <property type="evidence" value="ECO:0007669"/>
    <property type="project" value="UniProtKB-KW"/>
</dbReference>
<keyword evidence="7" id="KW-1185">Reference proteome</keyword>
<evidence type="ECO:0000256" key="4">
    <source>
        <dbReference type="PROSITE-ProRule" id="PRU00433"/>
    </source>
</evidence>
<name>A0A2T7FZA4_9RHOB</name>
<dbReference type="GO" id="GO:0020037">
    <property type="term" value="F:heme binding"/>
    <property type="evidence" value="ECO:0007669"/>
    <property type="project" value="InterPro"/>
</dbReference>
<dbReference type="Gene3D" id="1.10.760.10">
    <property type="entry name" value="Cytochrome c-like domain"/>
    <property type="match status" value="1"/>
</dbReference>
<dbReference type="Proteomes" id="UP000244817">
    <property type="component" value="Unassembled WGS sequence"/>
</dbReference>
<dbReference type="AlphaFoldDB" id="A0A2T7FZA4"/>
<organism evidence="6 7">
    <name type="scientific">Thalassorhabdomicrobium marinisediminis</name>
    <dbReference type="NCBI Taxonomy" id="2170577"/>
    <lineage>
        <taxon>Bacteria</taxon>
        <taxon>Pseudomonadati</taxon>
        <taxon>Pseudomonadota</taxon>
        <taxon>Alphaproteobacteria</taxon>
        <taxon>Rhodobacterales</taxon>
        <taxon>Paracoccaceae</taxon>
        <taxon>Thalassorhabdomicrobium</taxon>
    </lineage>
</organism>
<accession>A0A2T7FZA4</accession>
<sequence>MPEAPDGARFFAKNCVSCHGMSGRGDGPSSAGLDPKPTDLTLLARENGGSFPRARALSYIYGDPEQGHLARVMPQFGGAMANDTVPIAVDGVMTPTPRVLAGLLAYLESVQR</sequence>
<evidence type="ECO:0000256" key="3">
    <source>
        <dbReference type="ARBA" id="ARBA00023004"/>
    </source>
</evidence>
<dbReference type="SUPFAM" id="SSF46626">
    <property type="entry name" value="Cytochrome c"/>
    <property type="match status" value="1"/>
</dbReference>
<reference evidence="6 7" key="1">
    <citation type="submission" date="2018-04" db="EMBL/GenBank/DDBJ databases">
        <title>Pelagivirga bohaiensis gen. nov., sp. nov., a bacterium isolated from the Bohai Sea.</title>
        <authorList>
            <person name="Ji X."/>
        </authorList>
    </citation>
    <scope>NUCLEOTIDE SEQUENCE [LARGE SCALE GENOMIC DNA]</scope>
    <source>
        <strain evidence="6 7">BH-SD16</strain>
    </source>
</reference>
<proteinExistence type="predicted"/>
<gene>
    <name evidence="6" type="ORF">DC363_06330</name>
</gene>
<feature type="domain" description="Cytochrome c" evidence="5">
    <location>
        <begin position="2"/>
        <end position="96"/>
    </location>
</feature>
<dbReference type="GO" id="GO:0009055">
    <property type="term" value="F:electron transfer activity"/>
    <property type="evidence" value="ECO:0007669"/>
    <property type="project" value="InterPro"/>
</dbReference>
<dbReference type="EMBL" id="QCYG01000003">
    <property type="protein sequence ID" value="PVA07503.1"/>
    <property type="molecule type" value="Genomic_DNA"/>
</dbReference>
<evidence type="ECO:0000259" key="5">
    <source>
        <dbReference type="PROSITE" id="PS51007"/>
    </source>
</evidence>
<keyword evidence="1 4" id="KW-0349">Heme</keyword>
<protein>
    <submittedName>
        <fullName evidence="6">Cytochrome C</fullName>
    </submittedName>
</protein>
<dbReference type="Pfam" id="PF00034">
    <property type="entry name" value="Cytochrom_C"/>
    <property type="match status" value="1"/>
</dbReference>
<evidence type="ECO:0000313" key="7">
    <source>
        <dbReference type="Proteomes" id="UP000244817"/>
    </source>
</evidence>
<keyword evidence="2 4" id="KW-0479">Metal-binding</keyword>
<evidence type="ECO:0000256" key="2">
    <source>
        <dbReference type="ARBA" id="ARBA00022723"/>
    </source>
</evidence>
<keyword evidence="3 4" id="KW-0408">Iron</keyword>